<evidence type="ECO:0000259" key="5">
    <source>
        <dbReference type="PROSITE" id="PS51309"/>
    </source>
</evidence>
<dbReference type="GO" id="GO:0005634">
    <property type="term" value="C:nucleus"/>
    <property type="evidence" value="ECO:0007669"/>
    <property type="project" value="TreeGrafter"/>
</dbReference>
<feature type="compositionally biased region" description="Basic and acidic residues" evidence="3">
    <location>
        <begin position="419"/>
        <end position="428"/>
    </location>
</feature>
<feature type="region of interest" description="Disordered" evidence="3">
    <location>
        <begin position="419"/>
        <end position="485"/>
    </location>
</feature>
<dbReference type="Gene3D" id="3.30.2160.10">
    <property type="entry name" value="Hect, E3 ligase catalytic domain"/>
    <property type="match status" value="1"/>
</dbReference>
<dbReference type="SUPFAM" id="SSF56204">
    <property type="entry name" value="Hect, E3 ligase catalytic domain"/>
    <property type="match status" value="1"/>
</dbReference>
<dbReference type="GO" id="GO:0003723">
    <property type="term" value="F:RNA binding"/>
    <property type="evidence" value="ECO:0007669"/>
    <property type="project" value="InterPro"/>
</dbReference>
<evidence type="ECO:0000256" key="1">
    <source>
        <dbReference type="ARBA" id="ARBA00022786"/>
    </source>
</evidence>
<dbReference type="Gene3D" id="1.10.1900.10">
    <property type="entry name" value="c-terminal domain of poly(a) binding protein"/>
    <property type="match status" value="1"/>
</dbReference>
<dbReference type="PROSITE" id="PS51309">
    <property type="entry name" value="PABC"/>
    <property type="match status" value="1"/>
</dbReference>
<keyword evidence="7" id="KW-1185">Reference proteome</keyword>
<dbReference type="Pfam" id="PF00632">
    <property type="entry name" value="HECT"/>
    <property type="match status" value="1"/>
</dbReference>
<dbReference type="PANTHER" id="PTHR46276">
    <property type="entry name" value="E3 UBIQUITIN-PROTEIN LIGASE UBR5"/>
    <property type="match status" value="1"/>
</dbReference>
<keyword evidence="1 2" id="KW-0833">Ubl conjugation pathway</keyword>
<dbReference type="InterPro" id="IPR036053">
    <property type="entry name" value="PABP-dom"/>
</dbReference>
<gene>
    <name evidence="6" type="ORF">RF55_8891</name>
</gene>
<comment type="caution">
    <text evidence="6">The sequence shown here is derived from an EMBL/GenBank/DDBJ whole genome shotgun (WGS) entry which is preliminary data.</text>
</comment>
<dbReference type="OrthoDB" id="298098at2759"/>
<dbReference type="STRING" id="67767.A0A0J7KLI2"/>
<organism evidence="6 7">
    <name type="scientific">Lasius niger</name>
    <name type="common">Black garden ant</name>
    <dbReference type="NCBI Taxonomy" id="67767"/>
    <lineage>
        <taxon>Eukaryota</taxon>
        <taxon>Metazoa</taxon>
        <taxon>Ecdysozoa</taxon>
        <taxon>Arthropoda</taxon>
        <taxon>Hexapoda</taxon>
        <taxon>Insecta</taxon>
        <taxon>Pterygota</taxon>
        <taxon>Neoptera</taxon>
        <taxon>Endopterygota</taxon>
        <taxon>Hymenoptera</taxon>
        <taxon>Apocrita</taxon>
        <taxon>Aculeata</taxon>
        <taxon>Formicoidea</taxon>
        <taxon>Formicidae</taxon>
        <taxon>Formicinae</taxon>
        <taxon>Lasius</taxon>
        <taxon>Lasius</taxon>
    </lineage>
</organism>
<evidence type="ECO:0000313" key="6">
    <source>
        <dbReference type="EMBL" id="KMQ91268.1"/>
    </source>
</evidence>
<dbReference type="GO" id="GO:0000209">
    <property type="term" value="P:protein polyubiquitination"/>
    <property type="evidence" value="ECO:0007669"/>
    <property type="project" value="TreeGrafter"/>
</dbReference>
<dbReference type="InterPro" id="IPR035983">
    <property type="entry name" value="Hect_E3_ubiquitin_ligase"/>
</dbReference>
<comment type="caution">
    <text evidence="2">Lacks conserved residue(s) required for the propagation of feature annotation.</text>
</comment>
<reference evidence="6 7" key="1">
    <citation type="submission" date="2015-04" db="EMBL/GenBank/DDBJ databases">
        <title>Lasius niger genome sequencing.</title>
        <authorList>
            <person name="Konorov E.A."/>
            <person name="Nikitin M.A."/>
            <person name="Kirill M.V."/>
            <person name="Chang P."/>
        </authorList>
    </citation>
    <scope>NUCLEOTIDE SEQUENCE [LARGE SCALE GENOMIC DNA]</scope>
    <source>
        <tissue evidence="6">Whole</tissue>
    </source>
</reference>
<evidence type="ECO:0000313" key="7">
    <source>
        <dbReference type="Proteomes" id="UP000036403"/>
    </source>
</evidence>
<proteinExistence type="predicted"/>
<protein>
    <submittedName>
        <fullName evidence="6">E3 ubiquitin-protein ligase hyd-like protein</fullName>
    </submittedName>
</protein>
<dbReference type="Pfam" id="PF00658">
    <property type="entry name" value="MLLE"/>
    <property type="match status" value="1"/>
</dbReference>
<feature type="non-terminal residue" evidence="6">
    <location>
        <position position="1"/>
    </location>
</feature>
<dbReference type="GO" id="GO:0090263">
    <property type="term" value="P:positive regulation of canonical Wnt signaling pathway"/>
    <property type="evidence" value="ECO:0007669"/>
    <property type="project" value="TreeGrafter"/>
</dbReference>
<feature type="domain" description="HECT" evidence="4">
    <location>
        <begin position="628"/>
        <end position="752"/>
    </location>
</feature>
<dbReference type="InterPro" id="IPR000569">
    <property type="entry name" value="HECT_dom"/>
</dbReference>
<feature type="compositionally biased region" description="Low complexity" evidence="3">
    <location>
        <begin position="459"/>
        <end position="472"/>
    </location>
</feature>
<dbReference type="GO" id="GO:0005737">
    <property type="term" value="C:cytoplasm"/>
    <property type="evidence" value="ECO:0007669"/>
    <property type="project" value="TreeGrafter"/>
</dbReference>
<dbReference type="Gene3D" id="3.90.1750.10">
    <property type="entry name" value="Hect, E3 ligase catalytic domains"/>
    <property type="match status" value="1"/>
</dbReference>
<dbReference type="InterPro" id="IPR002004">
    <property type="entry name" value="PABP_HYD_C"/>
</dbReference>
<dbReference type="Proteomes" id="UP000036403">
    <property type="component" value="Unassembled WGS sequence"/>
</dbReference>
<feature type="compositionally biased region" description="Acidic residues" evidence="3">
    <location>
        <begin position="1"/>
        <end position="10"/>
    </location>
</feature>
<dbReference type="SUPFAM" id="SSF63570">
    <property type="entry name" value="PABC (PABP) domain"/>
    <property type="match status" value="1"/>
</dbReference>
<evidence type="ECO:0000256" key="3">
    <source>
        <dbReference type="SAM" id="MobiDB-lite"/>
    </source>
</evidence>
<dbReference type="SMART" id="SM00119">
    <property type="entry name" value="HECTc"/>
    <property type="match status" value="1"/>
</dbReference>
<feature type="region of interest" description="Disordered" evidence="3">
    <location>
        <begin position="1"/>
        <end position="22"/>
    </location>
</feature>
<evidence type="ECO:0000259" key="4">
    <source>
        <dbReference type="PROSITE" id="PS50237"/>
    </source>
</evidence>
<dbReference type="AlphaFoldDB" id="A0A0J7KLI2"/>
<dbReference type="PaxDb" id="67767-A0A0J7KLI2"/>
<dbReference type="PANTHER" id="PTHR46276:SF1">
    <property type="entry name" value="E3 UBIQUITIN-PROTEIN LIGASE UBR5"/>
    <property type="match status" value="1"/>
</dbReference>
<dbReference type="EMBL" id="LBMM01005722">
    <property type="protein sequence ID" value="KMQ91268.1"/>
    <property type="molecule type" value="Genomic_DNA"/>
</dbReference>
<dbReference type="SMART" id="SM00517">
    <property type="entry name" value="PolyA"/>
    <property type="match status" value="1"/>
</dbReference>
<evidence type="ECO:0000256" key="2">
    <source>
        <dbReference type="PROSITE-ProRule" id="PRU00104"/>
    </source>
</evidence>
<sequence length="752" mass="83286">DENDNDEGEEYNSPAPTAMETDSVDYPDLLQVPICGSGNHGNSTPKGRKHPFLQRSDSTLCLGCPPLDPFDTVIGEALPLADQPHLLQPHSRREDLFGIPRQPACSNAGGCSQNSLEGLPTRLGLSARGTDSRNNLTTPTFSQVDKLKSCNHANEGHPLVAEQIDRAPIIVSTNNQSDATVSIKGKDICKSNRSVIVRAGTVSESNTSKIGAPEILVVPTIDSQNVSEEVDPAATSHEISAHETVETSPVDSAKAVSSIGTNISHNILLGRWRLALDLFGRVFMEDVGLEAGSVVSELGGFPVKEAKFRRDMEKLRNSQQKDITIKVERDRTQLLVQTMKELNTQYNIYNRRASNTPPLAVNRVKVFFKDEPGEGAGVTRSFYTAIAEALLANEKLPNLEAAQVGSKYTQYNVLQKLKSRDRDRDLRRQNTRSSGKCRETRRTLSFDARSFHPSNTIEGNNSSTPGSSSSSTHPMPINHPNNDHLTMHQQQLGDRLYPKVHALRPALAEKITGMLLELSPAQLLMLLASEEALRQKVEEAFELIHSHTQDLTSEMLDLDVFSLTERCAANKKKMENSILDDTEDNAPLFYSPGKRGFYTPRQGRGSYERLNAFRNVGSIDLCPEEGGGSIELISNGRDMEVTANNVYDYVRKYAEVRMIKVQEKALHAMRDGVFDVLPDGAFDGLTSEDLRLLLNGVGDINVSVLISYTSFNDESGESTERLVKFKRWLWSIVEKMSHVERQDLVRIFVCAR</sequence>
<feature type="domain" description="PABC" evidence="5">
    <location>
        <begin position="472"/>
        <end position="549"/>
    </location>
</feature>
<accession>A0A0J7KLI2</accession>
<dbReference type="GO" id="GO:0034450">
    <property type="term" value="F:ubiquitin-ubiquitin ligase activity"/>
    <property type="evidence" value="ECO:0007669"/>
    <property type="project" value="TreeGrafter"/>
</dbReference>
<dbReference type="PROSITE" id="PS50237">
    <property type="entry name" value="HECT"/>
    <property type="match status" value="1"/>
</dbReference>
<name>A0A0J7KLI2_LASNI</name>